<keyword evidence="3" id="KW-0217">Developmental protein</keyword>
<evidence type="ECO:0000256" key="1">
    <source>
        <dbReference type="ARBA" id="ARBA00004138"/>
    </source>
</evidence>
<accession>A0A8C2N2B1</accession>
<dbReference type="Proteomes" id="UP000694386">
    <property type="component" value="Unplaced"/>
</dbReference>
<evidence type="ECO:0000313" key="11">
    <source>
        <dbReference type="Proteomes" id="UP000694386"/>
    </source>
</evidence>
<evidence type="ECO:0000313" key="10">
    <source>
        <dbReference type="Ensembl" id="ENSCGRP00001027415.1"/>
    </source>
</evidence>
<dbReference type="PANTHER" id="PTHR46161:SF1">
    <property type="entry name" value="NUCLEOSIDE DIPHOSPHATE KINASE HOMOLOG 5"/>
    <property type="match status" value="1"/>
</dbReference>
<reference evidence="10" key="2">
    <citation type="submission" date="2025-09" db="UniProtKB">
        <authorList>
            <consortium name="Ensembl"/>
        </authorList>
    </citation>
    <scope>IDENTIFICATION</scope>
</reference>
<evidence type="ECO:0000256" key="7">
    <source>
        <dbReference type="ARBA" id="ARBA00080200"/>
    </source>
</evidence>
<dbReference type="GO" id="GO:0001534">
    <property type="term" value="C:radial spoke"/>
    <property type="evidence" value="ECO:0007669"/>
    <property type="project" value="Ensembl"/>
</dbReference>
<dbReference type="GO" id="GO:0051649">
    <property type="term" value="P:establishment of localization in cell"/>
    <property type="evidence" value="ECO:0007669"/>
    <property type="project" value="Ensembl"/>
</dbReference>
<sequence>MEVSMPLPQIYVEKTLAIIKPDVVDKEDEIRDIILRSGFTIIQLRNLQSDCRVCQCLGRVRQQSTLADRWGYTVSEACLGYIIRAHLKTNEQLVYWHEARGWRTDKQGETSWDLRAIYGTDELRNALHGSNDFPASEREIRFMFPEVIIEPIPTGQAAKDYLNLYVTPTLLQGLTELCKNKPADPFSWLADWLLKNNPNKPKLCHFLIEEEP</sequence>
<dbReference type="Pfam" id="PF05186">
    <property type="entry name" value="Dpy-30"/>
    <property type="match status" value="1"/>
</dbReference>
<dbReference type="GO" id="GO:1902176">
    <property type="term" value="P:negative regulation of oxidative stress-induced intrinsic apoptotic signaling pathway"/>
    <property type="evidence" value="ECO:0007669"/>
    <property type="project" value="Ensembl"/>
</dbReference>
<dbReference type="GO" id="GO:0003351">
    <property type="term" value="P:epithelial cilium movement involved in extracellular fluid movement"/>
    <property type="evidence" value="ECO:0007669"/>
    <property type="project" value="Ensembl"/>
</dbReference>
<dbReference type="InterPro" id="IPR036850">
    <property type="entry name" value="NDK-like_dom_sf"/>
</dbReference>
<dbReference type="GO" id="GO:0007286">
    <property type="term" value="P:spermatid development"/>
    <property type="evidence" value="ECO:0007669"/>
    <property type="project" value="Ensembl"/>
</dbReference>
<evidence type="ECO:0000256" key="8">
    <source>
        <dbReference type="PROSITE-ProRule" id="PRU00706"/>
    </source>
</evidence>
<dbReference type="AlphaFoldDB" id="A0A8C2N2B1"/>
<evidence type="ECO:0000256" key="2">
    <source>
        <dbReference type="ARBA" id="ARBA00008142"/>
    </source>
</evidence>
<feature type="domain" description="Nucleoside diphosphate kinase-like" evidence="9">
    <location>
        <begin position="12"/>
        <end position="151"/>
    </location>
</feature>
<comment type="caution">
    <text evidence="8">Lacks conserved residue(s) required for the propagation of feature annotation.</text>
</comment>
<dbReference type="GO" id="GO:0060271">
    <property type="term" value="P:cilium assembly"/>
    <property type="evidence" value="ECO:0007669"/>
    <property type="project" value="Ensembl"/>
</dbReference>
<dbReference type="PROSITE" id="PS51374">
    <property type="entry name" value="NDPK_LIKE"/>
    <property type="match status" value="1"/>
</dbReference>
<dbReference type="InterPro" id="IPR007858">
    <property type="entry name" value="Dpy-30_motif"/>
</dbReference>
<comment type="subcellular location">
    <subcellularLocation>
        <location evidence="1">Cell projection</location>
        <location evidence="1">Cilium</location>
    </subcellularLocation>
</comment>
<proteinExistence type="inferred from homology"/>
<dbReference type="SMART" id="SM00562">
    <property type="entry name" value="NDK"/>
    <property type="match status" value="1"/>
</dbReference>
<dbReference type="SUPFAM" id="SSF54919">
    <property type="entry name" value="Nucleoside diphosphate kinase, NDK"/>
    <property type="match status" value="1"/>
</dbReference>
<evidence type="ECO:0000256" key="6">
    <source>
        <dbReference type="ARBA" id="ARBA00072632"/>
    </source>
</evidence>
<dbReference type="FunFam" id="1.20.890.10:FF:000008">
    <property type="entry name" value="Nucleoside diphosphate kinase homolog 5"/>
    <property type="match status" value="1"/>
</dbReference>
<dbReference type="GO" id="GO:0005576">
    <property type="term" value="C:extracellular region"/>
    <property type="evidence" value="ECO:0007669"/>
    <property type="project" value="GOC"/>
</dbReference>
<keyword evidence="4" id="KW-0378">Hydrolase</keyword>
<evidence type="ECO:0000256" key="3">
    <source>
        <dbReference type="ARBA" id="ARBA00022473"/>
    </source>
</evidence>
<dbReference type="PANTHER" id="PTHR46161">
    <property type="entry name" value="NUCLEOSIDE DIPHOSPHATE KINASE"/>
    <property type="match status" value="1"/>
</dbReference>
<protein>
    <recommendedName>
        <fullName evidence="6">Nucleoside diphosphate kinase homolog 5</fullName>
    </recommendedName>
    <alternativeName>
        <fullName evidence="7">3'-5' exonuclease NME5</fullName>
    </alternativeName>
</protein>
<dbReference type="CDD" id="cd22970">
    <property type="entry name" value="DD_NDKH5-like"/>
    <property type="match status" value="1"/>
</dbReference>
<dbReference type="GO" id="GO:0021591">
    <property type="term" value="P:ventricular system development"/>
    <property type="evidence" value="ECO:0007669"/>
    <property type="project" value="Ensembl"/>
</dbReference>
<dbReference type="Pfam" id="PF00334">
    <property type="entry name" value="NDK"/>
    <property type="match status" value="1"/>
</dbReference>
<comment type="similarity">
    <text evidence="2 8">Belongs to the NDK family.</text>
</comment>
<dbReference type="InterPro" id="IPR034907">
    <property type="entry name" value="NDK-like_dom"/>
</dbReference>
<reference evidence="10" key="1">
    <citation type="submission" date="2025-08" db="UniProtKB">
        <authorList>
            <consortium name="Ensembl"/>
        </authorList>
    </citation>
    <scope>IDENTIFICATION</scope>
</reference>
<dbReference type="Ensembl" id="ENSCGRT00001031662.1">
    <property type="protein sequence ID" value="ENSCGRP00001027415.1"/>
    <property type="gene ID" value="ENSCGRG00001024432.1"/>
</dbReference>
<dbReference type="GO" id="GO:0006308">
    <property type="term" value="P:DNA catabolic process"/>
    <property type="evidence" value="ECO:0007669"/>
    <property type="project" value="Ensembl"/>
</dbReference>
<evidence type="ECO:0000259" key="9">
    <source>
        <dbReference type="SMART" id="SM00562"/>
    </source>
</evidence>
<dbReference type="Gene3D" id="1.20.890.10">
    <property type="entry name" value="cAMP-dependent protein kinase regulatory subunit, dimerization-anchoring domain"/>
    <property type="match status" value="1"/>
</dbReference>
<evidence type="ECO:0000256" key="4">
    <source>
        <dbReference type="ARBA" id="ARBA00022801"/>
    </source>
</evidence>
<dbReference type="Gene3D" id="3.30.70.141">
    <property type="entry name" value="Nucleoside diphosphate kinase-like domain"/>
    <property type="match status" value="1"/>
</dbReference>
<dbReference type="GO" id="GO:0036126">
    <property type="term" value="C:sperm flagellum"/>
    <property type="evidence" value="ECO:0007669"/>
    <property type="project" value="Ensembl"/>
</dbReference>
<keyword evidence="5" id="KW-0966">Cell projection</keyword>
<evidence type="ECO:0000256" key="5">
    <source>
        <dbReference type="ARBA" id="ARBA00023273"/>
    </source>
</evidence>
<name>A0A8C2N2B1_CRIGR</name>
<organism evidence="10 11">
    <name type="scientific">Cricetulus griseus</name>
    <name type="common">Chinese hamster</name>
    <name type="synonym">Cricetulus barabensis griseus</name>
    <dbReference type="NCBI Taxonomy" id="10029"/>
    <lineage>
        <taxon>Eukaryota</taxon>
        <taxon>Metazoa</taxon>
        <taxon>Chordata</taxon>
        <taxon>Craniata</taxon>
        <taxon>Vertebrata</taxon>
        <taxon>Euteleostomi</taxon>
        <taxon>Mammalia</taxon>
        <taxon>Eutheria</taxon>
        <taxon>Euarchontoglires</taxon>
        <taxon>Glires</taxon>
        <taxon>Rodentia</taxon>
        <taxon>Myomorpha</taxon>
        <taxon>Muroidea</taxon>
        <taxon>Cricetidae</taxon>
        <taxon>Cricetinae</taxon>
        <taxon>Cricetulus</taxon>
    </lineage>
</organism>
<dbReference type="GO" id="GO:0008296">
    <property type="term" value="F:3'-5'-DNA exonuclease activity"/>
    <property type="evidence" value="ECO:0007669"/>
    <property type="project" value="Ensembl"/>
</dbReference>